<accession>A0A0F3MK60</accession>
<evidence type="ECO:0000313" key="2">
    <source>
        <dbReference type="EMBL" id="KJV55857.1"/>
    </source>
</evidence>
<dbReference type="InterPro" id="IPR051624">
    <property type="entry name" value="RMD1/Sad1-interacting"/>
</dbReference>
<proteinExistence type="predicted"/>
<comment type="caution">
    <text evidence="2">The sequence shown here is derived from an EMBL/GenBank/DDBJ whole genome shotgun (WGS) entry which is preliminary data.</text>
</comment>
<protein>
    <recommendedName>
        <fullName evidence="1">DUF155 domain-containing protein</fullName>
    </recommendedName>
</protein>
<dbReference type="InterPro" id="IPR003734">
    <property type="entry name" value="DUF155"/>
</dbReference>
<evidence type="ECO:0000259" key="1">
    <source>
        <dbReference type="Pfam" id="PF02582"/>
    </source>
</evidence>
<dbReference type="RefSeq" id="WP_045797346.1">
    <property type="nucleotide sequence ID" value="NZ_LANP01000016.1"/>
</dbReference>
<dbReference type="PANTHER" id="PTHR16255">
    <property type="entry name" value="REQUIRED FOR MEIOTIC NUCLEAR DIVISION PROTEIN 1 HOMOLOG"/>
    <property type="match status" value="1"/>
</dbReference>
<reference evidence="2 3" key="1">
    <citation type="submission" date="2015-02" db="EMBL/GenBank/DDBJ databases">
        <title>Genome Sequencing of Rickettsiales.</title>
        <authorList>
            <person name="Daugherty S.C."/>
            <person name="Su Q."/>
            <person name="Abolude K."/>
            <person name="Beier-Sexton M."/>
            <person name="Carlyon J.A."/>
            <person name="Carter R."/>
            <person name="Day N.P."/>
            <person name="Dumler S.J."/>
            <person name="Dyachenko V."/>
            <person name="Godinez A."/>
            <person name="Kurtti T.J."/>
            <person name="Lichay M."/>
            <person name="Mullins K.E."/>
            <person name="Ott S."/>
            <person name="Pappas-Brown V."/>
            <person name="Paris D.H."/>
            <person name="Patel P."/>
            <person name="Richards A.L."/>
            <person name="Sadzewicz L."/>
            <person name="Sears K."/>
            <person name="Seidman D."/>
            <person name="Sengamalay N."/>
            <person name="Stenos J."/>
            <person name="Tallon L.J."/>
            <person name="Vincent G."/>
            <person name="Fraser C.M."/>
            <person name="Munderloh U."/>
            <person name="Dunning-Hotopp J.C."/>
        </authorList>
    </citation>
    <scope>NUCLEOTIDE SEQUENCE [LARGE SCALE GENOMIC DNA]</scope>
    <source>
        <strain evidence="2 3">Fuller</strain>
    </source>
</reference>
<organism evidence="2 3">
    <name type="scientific">Orientia chuto str. Dubai</name>
    <dbReference type="NCBI Taxonomy" id="1359168"/>
    <lineage>
        <taxon>Bacteria</taxon>
        <taxon>Pseudomonadati</taxon>
        <taxon>Pseudomonadota</taxon>
        <taxon>Alphaproteobacteria</taxon>
        <taxon>Rickettsiales</taxon>
        <taxon>Rickettsiaceae</taxon>
        <taxon>Rickettsieae</taxon>
        <taxon>Orientia</taxon>
    </lineage>
</organism>
<dbReference type="OrthoDB" id="529323at2"/>
<dbReference type="Pfam" id="PF02582">
    <property type="entry name" value="DUF155"/>
    <property type="match status" value="1"/>
</dbReference>
<dbReference type="EMBL" id="LANP01000016">
    <property type="protein sequence ID" value="KJV55857.1"/>
    <property type="molecule type" value="Genomic_DNA"/>
</dbReference>
<dbReference type="PATRIC" id="fig|1359168.3.peg.308"/>
<name>A0A0F3MK60_9RICK</name>
<dbReference type="AlphaFoldDB" id="A0A0F3MK60"/>
<dbReference type="PANTHER" id="PTHR16255:SF1">
    <property type="entry name" value="REQUIRED FOR MEIOTIC NUCLEAR DIVISION PROTEIN 1 HOMOLOG"/>
    <property type="match status" value="1"/>
</dbReference>
<feature type="domain" description="DUF155" evidence="1">
    <location>
        <begin position="50"/>
        <end position="240"/>
    </location>
</feature>
<dbReference type="Proteomes" id="UP000033616">
    <property type="component" value="Unassembled WGS sequence"/>
</dbReference>
<evidence type="ECO:0000313" key="3">
    <source>
        <dbReference type="Proteomes" id="UP000033616"/>
    </source>
</evidence>
<keyword evidence="3" id="KW-1185">Reference proteome</keyword>
<sequence length="292" mass="34006">MRCSSYCKSSNYDIQSLIQNLVNAGLEPKRFDDVVYVQMQFTTSNSLADVFYFTFGSVVIWGANKNCENSILNELNKINTAIDQKIVIDNPNFIERCNESKQDFVSDLIYYRYDDQAQKTYIDEEENEIILHDQSVLIKLSISHALAQSVKLKILELSVIKLLEKTSPLQKELATNGCVSLSKKELSKQIGILFNERYSINLHSDILDTPQFFWRRPRYEPLYLMTVEFQDIQLRQNIMNHRLDMIHELYTILSNELNYLHSTRLEMIIVVLIAIEVALALLHDDFISRIFS</sequence>
<gene>
    <name evidence="2" type="ORF">OCHUTO_0693</name>
</gene>